<dbReference type="SUPFAM" id="SSF50621">
    <property type="entry name" value="Alanine racemase C-terminal domain-like"/>
    <property type="match status" value="1"/>
</dbReference>
<keyword evidence="2 4" id="KW-0663">Pyridoxal phosphate</keyword>
<dbReference type="InterPro" id="IPR011079">
    <property type="entry name" value="Ala_racemase_C"/>
</dbReference>
<dbReference type="AlphaFoldDB" id="A0A857DKD5"/>
<feature type="binding site" evidence="5">
    <location>
        <position position="133"/>
    </location>
    <ligand>
        <name>substrate</name>
    </ligand>
</feature>
<dbReference type="InterPro" id="IPR000821">
    <property type="entry name" value="Ala_racemase"/>
</dbReference>
<sequence length="398" mass="43524">MSDLWIEVDMDAIIHNYRQIMAGLSAGCRLMAVVKADAYGLGAAEVAGALQGEGCTAFAVTTISEALLLRNQGVDGTILVLGPSSPEYWQAAIQAHIELTVSQLDWIPTLNKLAETLGTKAGIQLKLETGMGRTGFTGDQLQELAAALREAPQLEITGVYTHFARGAQRDRAYTRAQNEKYLAYVQTLEQAGIRIPLKHVCNSAAYLDFPEYHYNMVRVGTLLIGHCPAPAFEGRLRLKDPWLVKARIVHLQKAAKGTFVGYQSIYKAKKDTTLAVVPVGYADGFGIEPRLVPQNIVDLAKIIVKNMGALMGIQLGREKLLCNGQPVRIAGKIGMQLTVLDVGSAPCSAGDEIVIPLRRTQANPRILRMYKKNGEIMRIRIINEGFLSPSEEQLSNKR</sequence>
<feature type="binding site" evidence="5">
    <location>
        <position position="335"/>
    </location>
    <ligand>
        <name>substrate</name>
    </ligand>
</feature>
<dbReference type="SMART" id="SM01005">
    <property type="entry name" value="Ala_racemase_C"/>
    <property type="match status" value="1"/>
</dbReference>
<dbReference type="GO" id="GO:0030170">
    <property type="term" value="F:pyridoxal phosphate binding"/>
    <property type="evidence" value="ECO:0007669"/>
    <property type="project" value="TreeGrafter"/>
</dbReference>
<dbReference type="InterPro" id="IPR001608">
    <property type="entry name" value="Ala_racemase_N"/>
</dbReference>
<comment type="cofactor">
    <cofactor evidence="1 4">
        <name>pyridoxal 5'-phosphate</name>
        <dbReference type="ChEBI" id="CHEBI:597326"/>
    </cofactor>
</comment>
<evidence type="ECO:0000313" key="8">
    <source>
        <dbReference type="Proteomes" id="UP000430508"/>
    </source>
</evidence>
<gene>
    <name evidence="7" type="primary">alr</name>
    <name evidence="7" type="ORF">GQ588_14440</name>
</gene>
<dbReference type="EC" id="5.1.1.1" evidence="7"/>
<dbReference type="FunFam" id="3.20.20.10:FF:000002">
    <property type="entry name" value="Alanine racemase"/>
    <property type="match status" value="1"/>
</dbReference>
<dbReference type="GO" id="GO:0030632">
    <property type="term" value="P:D-alanine biosynthetic process"/>
    <property type="evidence" value="ECO:0007669"/>
    <property type="project" value="TreeGrafter"/>
</dbReference>
<dbReference type="GO" id="GO:0008784">
    <property type="term" value="F:alanine racemase activity"/>
    <property type="evidence" value="ECO:0007669"/>
    <property type="project" value="UniProtKB-EC"/>
</dbReference>
<dbReference type="EMBL" id="CP046996">
    <property type="protein sequence ID" value="QHA01754.1"/>
    <property type="molecule type" value="Genomic_DNA"/>
</dbReference>
<dbReference type="CDD" id="cd00430">
    <property type="entry name" value="PLPDE_III_AR"/>
    <property type="match status" value="1"/>
</dbReference>
<dbReference type="InterPro" id="IPR009006">
    <property type="entry name" value="Ala_racemase/Decarboxylase_C"/>
</dbReference>
<accession>A0A857DKD5</accession>
<dbReference type="Gene3D" id="2.40.37.10">
    <property type="entry name" value="Lyase, Ornithine Decarboxylase, Chain A, domain 1"/>
    <property type="match status" value="1"/>
</dbReference>
<feature type="domain" description="Alanine racemase C-terminal" evidence="6">
    <location>
        <begin position="241"/>
        <end position="371"/>
    </location>
</feature>
<dbReference type="RefSeq" id="WP_019225009.1">
    <property type="nucleotide sequence ID" value="NZ_CP046996.1"/>
</dbReference>
<dbReference type="SUPFAM" id="SSF51419">
    <property type="entry name" value="PLP-binding barrel"/>
    <property type="match status" value="1"/>
</dbReference>
<dbReference type="Pfam" id="PF01168">
    <property type="entry name" value="Ala_racemase_N"/>
    <property type="match status" value="1"/>
</dbReference>
<evidence type="ECO:0000256" key="4">
    <source>
        <dbReference type="PIRSR" id="PIRSR600821-50"/>
    </source>
</evidence>
<evidence type="ECO:0000256" key="2">
    <source>
        <dbReference type="ARBA" id="ARBA00022898"/>
    </source>
</evidence>
<protein>
    <submittedName>
        <fullName evidence="7">Alanine racemase</fullName>
        <ecNumber evidence="7">5.1.1.1</ecNumber>
    </submittedName>
</protein>
<dbReference type="PRINTS" id="PR00992">
    <property type="entry name" value="ALARACEMASE"/>
</dbReference>
<dbReference type="PANTHER" id="PTHR30511:SF0">
    <property type="entry name" value="ALANINE RACEMASE, CATABOLIC-RELATED"/>
    <property type="match status" value="1"/>
</dbReference>
<dbReference type="NCBIfam" id="TIGR00492">
    <property type="entry name" value="alr"/>
    <property type="match status" value="1"/>
</dbReference>
<evidence type="ECO:0000256" key="3">
    <source>
        <dbReference type="ARBA" id="ARBA00023235"/>
    </source>
</evidence>
<proteinExistence type="predicted"/>
<evidence type="ECO:0000259" key="6">
    <source>
        <dbReference type="SMART" id="SM01005"/>
    </source>
</evidence>
<evidence type="ECO:0000256" key="5">
    <source>
        <dbReference type="PIRSR" id="PIRSR600821-52"/>
    </source>
</evidence>
<dbReference type="PROSITE" id="PS00395">
    <property type="entry name" value="ALANINE_RACEMASE"/>
    <property type="match status" value="1"/>
</dbReference>
<dbReference type="PANTHER" id="PTHR30511">
    <property type="entry name" value="ALANINE RACEMASE"/>
    <property type="match status" value="1"/>
</dbReference>
<dbReference type="GO" id="GO:0005829">
    <property type="term" value="C:cytosol"/>
    <property type="evidence" value="ECO:0007669"/>
    <property type="project" value="TreeGrafter"/>
</dbReference>
<name>A0A857DKD5_9FIRM</name>
<keyword evidence="3 7" id="KW-0413">Isomerase</keyword>
<evidence type="ECO:0000313" key="7">
    <source>
        <dbReference type="EMBL" id="QHA01754.1"/>
    </source>
</evidence>
<reference evidence="7 8" key="1">
    <citation type="submission" date="2019-12" db="EMBL/GenBank/DDBJ databases">
        <title>Sequence classification of anaerobic respiratory reductive dehalogenases: First we see many, then we see few.</title>
        <authorList>
            <person name="Molenda O."/>
            <person name="Puentes Jacome L.A."/>
            <person name="Cao X."/>
            <person name="Nesbo C.L."/>
            <person name="Tang S."/>
            <person name="Morson N."/>
            <person name="Patron J."/>
            <person name="Lomheim L."/>
            <person name="Wishart D.S."/>
            <person name="Edwards E.A."/>
        </authorList>
    </citation>
    <scope>NUCLEOTIDE SEQUENCE [LARGE SCALE GENOMIC DNA]</scope>
    <source>
        <strain evidence="7 8">12DCA</strain>
    </source>
</reference>
<evidence type="ECO:0000256" key="1">
    <source>
        <dbReference type="ARBA" id="ARBA00001933"/>
    </source>
</evidence>
<dbReference type="Pfam" id="PF00842">
    <property type="entry name" value="Ala_racemase_C"/>
    <property type="match status" value="1"/>
</dbReference>
<dbReference type="Gene3D" id="3.20.20.10">
    <property type="entry name" value="Alanine racemase"/>
    <property type="match status" value="1"/>
</dbReference>
<organism evidence="7 8">
    <name type="scientific">Dehalobacter restrictus</name>
    <dbReference type="NCBI Taxonomy" id="55583"/>
    <lineage>
        <taxon>Bacteria</taxon>
        <taxon>Bacillati</taxon>
        <taxon>Bacillota</taxon>
        <taxon>Clostridia</taxon>
        <taxon>Eubacteriales</taxon>
        <taxon>Desulfitobacteriaceae</taxon>
        <taxon>Dehalobacter</taxon>
    </lineage>
</organism>
<feature type="modified residue" description="N6-(pyridoxal phosphate)lysine" evidence="4">
    <location>
        <position position="35"/>
    </location>
</feature>
<dbReference type="InterPro" id="IPR020622">
    <property type="entry name" value="Ala_racemase_pyridoxalP-BS"/>
</dbReference>
<dbReference type="InterPro" id="IPR029066">
    <property type="entry name" value="PLP-binding_barrel"/>
</dbReference>
<dbReference type="Proteomes" id="UP000430508">
    <property type="component" value="Chromosome"/>
</dbReference>